<comment type="caution">
    <text evidence="4">The sequence shown here is derived from an EMBL/GenBank/DDBJ whole genome shotgun (WGS) entry which is preliminary data.</text>
</comment>
<feature type="binding site" evidence="1">
    <location>
        <position position="196"/>
    </location>
    <ligand>
        <name>Zn(2+)</name>
        <dbReference type="ChEBI" id="CHEBI:29105"/>
        <label>2</label>
    </ligand>
</feature>
<evidence type="ECO:0000256" key="2">
    <source>
        <dbReference type="PIRSR" id="PIRSR039004-2"/>
    </source>
</evidence>
<feature type="binding site" evidence="1">
    <location>
        <position position="279"/>
    </location>
    <ligand>
        <name>Zn(2+)</name>
        <dbReference type="ChEBI" id="CHEBI:29105"/>
        <label>1</label>
    </ligand>
</feature>
<dbReference type="InterPro" id="IPR011059">
    <property type="entry name" value="Metal-dep_hydrolase_composite"/>
</dbReference>
<proteinExistence type="predicted"/>
<protein>
    <submittedName>
        <fullName evidence="4">Amidohydrolase/deacetylase family metallohydrolase</fullName>
    </submittedName>
</protein>
<evidence type="ECO:0000256" key="3">
    <source>
        <dbReference type="PIRSR" id="PIRSR039004-3"/>
    </source>
</evidence>
<dbReference type="OrthoDB" id="9796020at2"/>
<reference evidence="4 5" key="2">
    <citation type="submission" date="2018-06" db="EMBL/GenBank/DDBJ databases">
        <authorList>
            <person name="Zhirakovskaya E."/>
        </authorList>
    </citation>
    <scope>NUCLEOTIDE SEQUENCE [LARGE SCALE GENOMIC DNA]</scope>
    <source>
        <strain evidence="4 5">FBKL4.011</strain>
    </source>
</reference>
<feature type="binding site" evidence="1">
    <location>
        <position position="71"/>
    </location>
    <ligand>
        <name>Zn(2+)</name>
        <dbReference type="ChEBI" id="CHEBI:29105"/>
        <label>1</label>
    </ligand>
</feature>
<dbReference type="SUPFAM" id="SSF51338">
    <property type="entry name" value="Composite domain of metallo-dependent hydrolases"/>
    <property type="match status" value="1"/>
</dbReference>
<dbReference type="NCBIfam" id="TIGR03583">
    <property type="entry name" value="EF_0837"/>
    <property type="match status" value="1"/>
</dbReference>
<evidence type="ECO:0000313" key="5">
    <source>
        <dbReference type="Proteomes" id="UP000251213"/>
    </source>
</evidence>
<feature type="modified residue" description="N6-carboxylysine" evidence="2">
    <location>
        <position position="163"/>
    </location>
</feature>
<keyword evidence="1" id="KW-0479">Metal-binding</keyword>
<gene>
    <name evidence="4" type="ORF">DL897_10630</name>
</gene>
<dbReference type="GO" id="GO:0019213">
    <property type="term" value="F:deacetylase activity"/>
    <property type="evidence" value="ECO:0007669"/>
    <property type="project" value="InterPro"/>
</dbReference>
<dbReference type="PANTHER" id="PTHR42717">
    <property type="entry name" value="DIHYDROOROTASE-RELATED"/>
    <property type="match status" value="1"/>
</dbReference>
<dbReference type="InterPro" id="IPR032466">
    <property type="entry name" value="Metal_Hydrolase"/>
</dbReference>
<dbReference type="SUPFAM" id="SSF51556">
    <property type="entry name" value="Metallo-dependent hydrolases"/>
    <property type="match status" value="1"/>
</dbReference>
<dbReference type="Proteomes" id="UP000251213">
    <property type="component" value="Unassembled WGS sequence"/>
</dbReference>
<accession>A0A364K459</accession>
<feature type="site" description="Transition state stabilizer" evidence="3">
    <location>
        <position position="165"/>
    </location>
</feature>
<keyword evidence="1" id="KW-0862">Zinc</keyword>
<dbReference type="InterPro" id="IPR047601">
    <property type="entry name" value="EF_0837-like"/>
</dbReference>
<feature type="binding site" evidence="1">
    <location>
        <position position="219"/>
    </location>
    <ligand>
        <name>Zn(2+)</name>
        <dbReference type="ChEBI" id="CHEBI:29105"/>
        <label>2</label>
    </ligand>
</feature>
<keyword evidence="4" id="KW-0378">Hydrolase</keyword>
<sequence length="384" mass="42603">MGDILFGRCGREGNTVLVIKNARFVDESIKDILIEDNRIHAVVEQYQGDGEIIDLEGKSYISSGWIDLHTHAFPKYAPYCSHPDLIGYSTGVTTVVDAGSTGANDIAEFYELSRNCKTRVFAFCNVSKIGLKRIDELADLTNLELEPIRKLYEKHPDFIVGLKARMSASVIGENGITPLKIAKSFTKQLKLPLMVHIGSEPPKIEEILAELESGDILTHCFNGKDNNIFRDQDFPLSELIRAIERGIILDIGHGTASFSFHIAKKAITAGVLFDTISTDIYMRNKENGPVYDMATTLTKFLALGYRLDKVIHAVTEKPAQILKQPLLGRIRPGNYADLTIFQLQEKPIKLVDSHGVTMEATQRVVPTAVVLGGKHIELTNNRPS</sequence>
<feature type="binding site" description="via carbamate group" evidence="1">
    <location>
        <position position="163"/>
    </location>
    <ligand>
        <name>Zn(2+)</name>
        <dbReference type="ChEBI" id="CHEBI:29105"/>
        <label>1</label>
    </ligand>
</feature>
<dbReference type="Gene3D" id="2.30.40.10">
    <property type="entry name" value="Urease, subunit C, domain 1"/>
    <property type="match status" value="1"/>
</dbReference>
<dbReference type="EMBL" id="QJKK01000005">
    <property type="protein sequence ID" value="RAL24136.1"/>
    <property type="molecule type" value="Genomic_DNA"/>
</dbReference>
<reference evidence="4 5" key="1">
    <citation type="submission" date="2018-06" db="EMBL/GenBank/DDBJ databases">
        <title>Thermoflavimicrobium daqus sp. nov., a thermophilic microbe isolated from Moutai-flavour Daqu.</title>
        <authorList>
            <person name="Wang X."/>
            <person name="Zhou H."/>
        </authorList>
    </citation>
    <scope>NUCLEOTIDE SEQUENCE [LARGE SCALE GENOMIC DNA]</scope>
    <source>
        <strain evidence="4 5">FBKL4.011</strain>
    </source>
</reference>
<dbReference type="NCBIfam" id="NF006689">
    <property type="entry name" value="PRK09237.1"/>
    <property type="match status" value="1"/>
</dbReference>
<organism evidence="4 5">
    <name type="scientific">Thermoflavimicrobium daqui</name>
    <dbReference type="NCBI Taxonomy" id="2137476"/>
    <lineage>
        <taxon>Bacteria</taxon>
        <taxon>Bacillati</taxon>
        <taxon>Bacillota</taxon>
        <taxon>Bacilli</taxon>
        <taxon>Bacillales</taxon>
        <taxon>Thermoactinomycetaceae</taxon>
        <taxon>Thermoflavimicrobium</taxon>
    </lineage>
</organism>
<dbReference type="PANTHER" id="PTHR42717:SF1">
    <property type="entry name" value="IMIDAZOLONEPROPIONASE AND RELATED AMIDOHYDROLASES"/>
    <property type="match status" value="1"/>
</dbReference>
<name>A0A364K459_9BACL</name>
<keyword evidence="5" id="KW-1185">Reference proteome</keyword>
<dbReference type="GO" id="GO:0046872">
    <property type="term" value="F:metal ion binding"/>
    <property type="evidence" value="ECO:0007669"/>
    <property type="project" value="UniProtKB-KW"/>
</dbReference>
<feature type="binding site" evidence="1">
    <location>
        <position position="69"/>
    </location>
    <ligand>
        <name>Zn(2+)</name>
        <dbReference type="ChEBI" id="CHEBI:29105"/>
        <label>1</label>
    </ligand>
</feature>
<dbReference type="Gene3D" id="3.20.20.140">
    <property type="entry name" value="Metal-dependent hydrolases"/>
    <property type="match status" value="1"/>
</dbReference>
<dbReference type="Pfam" id="PF22647">
    <property type="entry name" value="EF_0837-like_N"/>
    <property type="match status" value="1"/>
</dbReference>
<feature type="binding site" description="via carbamate group" evidence="1">
    <location>
        <position position="163"/>
    </location>
    <ligand>
        <name>Zn(2+)</name>
        <dbReference type="ChEBI" id="CHEBI:29105"/>
        <label>2</label>
    </ligand>
</feature>
<evidence type="ECO:0000313" key="4">
    <source>
        <dbReference type="EMBL" id="RAL24136.1"/>
    </source>
</evidence>
<dbReference type="AlphaFoldDB" id="A0A364K459"/>
<evidence type="ECO:0000256" key="1">
    <source>
        <dbReference type="PIRSR" id="PIRSR039004-1"/>
    </source>
</evidence>
<dbReference type="GO" id="GO:0016810">
    <property type="term" value="F:hydrolase activity, acting on carbon-nitrogen (but not peptide) bonds"/>
    <property type="evidence" value="ECO:0007669"/>
    <property type="project" value="InterPro"/>
</dbReference>
<dbReference type="PIRSF" id="PIRSF039004">
    <property type="entry name" value="ADE_EF_0837"/>
    <property type="match status" value="1"/>
</dbReference>
<dbReference type="InterPro" id="IPR020043">
    <property type="entry name" value="Deacetylase_Atu3266-like"/>
</dbReference>